<proteinExistence type="predicted"/>
<dbReference type="Pfam" id="PF00535">
    <property type="entry name" value="Glycos_transf_2"/>
    <property type="match status" value="1"/>
</dbReference>
<dbReference type="AlphaFoldDB" id="A0A532UZF3"/>
<name>A0A532UZF3_UNCL8</name>
<dbReference type="SUPFAM" id="SSF53448">
    <property type="entry name" value="Nucleotide-diphospho-sugar transferases"/>
    <property type="match status" value="2"/>
</dbReference>
<dbReference type="InterPro" id="IPR001173">
    <property type="entry name" value="Glyco_trans_2-like"/>
</dbReference>
<comment type="caution">
    <text evidence="2">The sequence shown here is derived from an EMBL/GenBank/DDBJ whole genome shotgun (WGS) entry which is preliminary data.</text>
</comment>
<evidence type="ECO:0000259" key="1">
    <source>
        <dbReference type="Pfam" id="PF00535"/>
    </source>
</evidence>
<feature type="domain" description="Glycosyltransferase 2-like" evidence="1">
    <location>
        <begin position="265"/>
        <end position="390"/>
    </location>
</feature>
<gene>
    <name evidence="2" type="ORF">CEE37_08370</name>
</gene>
<accession>A0A532UZF3</accession>
<dbReference type="EMBL" id="NJBN01000005">
    <property type="protein sequence ID" value="TKJ40331.1"/>
    <property type="molecule type" value="Genomic_DNA"/>
</dbReference>
<dbReference type="PANTHER" id="PTHR22916">
    <property type="entry name" value="GLYCOSYLTRANSFERASE"/>
    <property type="match status" value="1"/>
</dbReference>
<dbReference type="Proteomes" id="UP000319619">
    <property type="component" value="Unassembled WGS sequence"/>
</dbReference>
<dbReference type="GO" id="GO:0016758">
    <property type="term" value="F:hexosyltransferase activity"/>
    <property type="evidence" value="ECO:0007669"/>
    <property type="project" value="UniProtKB-ARBA"/>
</dbReference>
<evidence type="ECO:0000313" key="2">
    <source>
        <dbReference type="EMBL" id="TKJ40331.1"/>
    </source>
</evidence>
<dbReference type="PANTHER" id="PTHR22916:SF3">
    <property type="entry name" value="UDP-GLCNAC:BETAGAL BETA-1,3-N-ACETYLGLUCOSAMINYLTRANSFERASE-LIKE PROTEIN 1"/>
    <property type="match status" value="1"/>
</dbReference>
<dbReference type="InterPro" id="IPR029044">
    <property type="entry name" value="Nucleotide-diphossugar_trans"/>
</dbReference>
<organism evidence="2 3">
    <name type="scientific">candidate division LCP-89 bacterium B3_LCP</name>
    <dbReference type="NCBI Taxonomy" id="2012998"/>
    <lineage>
        <taxon>Bacteria</taxon>
        <taxon>Pseudomonadati</taxon>
        <taxon>Bacteria division LCP-89</taxon>
    </lineage>
</organism>
<dbReference type="Gene3D" id="3.90.550.10">
    <property type="entry name" value="Spore Coat Polysaccharide Biosynthesis Protein SpsA, Chain A"/>
    <property type="match status" value="2"/>
</dbReference>
<evidence type="ECO:0000313" key="3">
    <source>
        <dbReference type="Proteomes" id="UP000319619"/>
    </source>
</evidence>
<protein>
    <recommendedName>
        <fullName evidence="1">Glycosyltransferase 2-like domain-containing protein</fullName>
    </recommendedName>
</protein>
<sequence>MGIVKMPDKQIITLILPDLGSNKDLGTTLNSLKSIMDKVEVLACGLPEEDRRFPDIKYIQQATPGNLAFLINTALPFVNSDYCTVVQPGTEISPDLPDILIEAVSGSEEYNYLYGDYLQKDQSGSTEMINANPCPEDITEREDWGPLEIYRTSALRDMGGCDETIRFRIDYDLHLKLTADKPVLHIKHPLCTMPFQQPQAEPGSETLFFPGRGKLGGFSYLFMSPEEEKETEAIFYRFLEQRGAYLNASSGSVFPITPKQSPRVSVVIPVHNRANFLPLAIGSVQGGSFDDFEIIIVDNASQDDTLTVAKALAEKDRRITVISLEDNVIAKALNRGVEQAKGKYIAQLDSDDEYTADTLSSMVKQLDEHSDWALAISYYELMNESGQTLDEFGIIKHAEYNRNNILRVDGAGAVRVWRKAAIVEFGGFNEDDFGHYGEDYDLVLKVSEKYEVGRVYEVLYRYRRHPGNSDVLRSHTMKIQNKTLARQRALKRRQFINQGK</sequence>
<reference evidence="2 3" key="1">
    <citation type="submission" date="2017-06" db="EMBL/GenBank/DDBJ databases">
        <title>Novel microbial phyla capable of carbon fixation and sulfur reduction in deep-sea sediments.</title>
        <authorList>
            <person name="Huang J."/>
            <person name="Baker B."/>
            <person name="Wang Y."/>
        </authorList>
    </citation>
    <scope>NUCLEOTIDE SEQUENCE [LARGE SCALE GENOMIC DNA]</scope>
    <source>
        <strain evidence="2">B3_LCP</strain>
    </source>
</reference>